<dbReference type="PROSITE" id="PS00122">
    <property type="entry name" value="CARBOXYLESTERASE_B_1"/>
    <property type="match status" value="1"/>
</dbReference>
<keyword evidence="2 3" id="KW-0378">Hydrolase</keyword>
<keyword evidence="6" id="KW-1185">Reference proteome</keyword>
<evidence type="ECO:0000313" key="5">
    <source>
        <dbReference type="EMBL" id="MBC2779073.1"/>
    </source>
</evidence>
<evidence type="ECO:0000256" key="2">
    <source>
        <dbReference type="ARBA" id="ARBA00022801"/>
    </source>
</evidence>
<gene>
    <name evidence="5" type="ORF">H6P80_15720</name>
</gene>
<comment type="similarity">
    <text evidence="1 3">Belongs to the type-B carboxylesterase/lipase family.</text>
</comment>
<sequence length="512" mass="55681">MPQLSPVVETEYGRVQGLSENGIHAFRGIRYAAPPIGDLRFMPPADPESWQDIADAAHLGAPCMQDYAPSGPNITDFMRELNTLFPTLSEDKIDNEDCLFLNVWTPGTDDGVRPVMVWIHGGGYAYGSGGWPAYDGANLARRGDVVVVTVNHRLHLFGYINLAPIFGEEFAGSGNAGNADLVQSLQWVRDNIANFGGDPDNVTIMGESGGGSKVSHLMATPAADGLFHRAIIQSGAGVTSGDAGQAADLARQLLDEAGIETVEQLRAAHPNALLEAMDALLGRLGRGFGSPHFRPIVDSDFLPRHPFREGAPEQSHDVPVLIGWNTDEMTFFTLSHPWFGNLTDDALDAMAPGFGEAGPALVANFRQKYPEFSPTYIATRARQAGFVQRTFTLADAQARTGAPVYMYQLAWETPVDGGQLRAPHMLDIPLMFDNVERSRVFVGLGEEPQRMADMMSDAWISFARTGVPSSDTLPDWPRYMPDSRMVMQLDLEPGIVADPERGAREILSAGRD</sequence>
<dbReference type="PROSITE" id="PS00941">
    <property type="entry name" value="CARBOXYLESTERASE_B_2"/>
    <property type="match status" value="1"/>
</dbReference>
<name>A0A842I2S6_9SPHN</name>
<dbReference type="Gene3D" id="3.40.50.1820">
    <property type="entry name" value="alpha/beta hydrolase"/>
    <property type="match status" value="1"/>
</dbReference>
<feature type="domain" description="Carboxylesterase type B" evidence="4">
    <location>
        <begin position="5"/>
        <end position="494"/>
    </location>
</feature>
<proteinExistence type="inferred from homology"/>
<dbReference type="InterPro" id="IPR019819">
    <property type="entry name" value="Carboxylesterase_B_CS"/>
</dbReference>
<dbReference type="GO" id="GO:0016787">
    <property type="term" value="F:hydrolase activity"/>
    <property type="evidence" value="ECO:0007669"/>
    <property type="project" value="UniProtKB-KW"/>
</dbReference>
<dbReference type="InterPro" id="IPR019826">
    <property type="entry name" value="Carboxylesterase_B_AS"/>
</dbReference>
<dbReference type="EC" id="3.1.1.-" evidence="3"/>
<dbReference type="AlphaFoldDB" id="A0A842I2S6"/>
<dbReference type="InterPro" id="IPR002018">
    <property type="entry name" value="CarbesteraseB"/>
</dbReference>
<evidence type="ECO:0000259" key="4">
    <source>
        <dbReference type="Pfam" id="PF00135"/>
    </source>
</evidence>
<evidence type="ECO:0000256" key="3">
    <source>
        <dbReference type="RuleBase" id="RU361235"/>
    </source>
</evidence>
<comment type="caution">
    <text evidence="5">The sequence shown here is derived from an EMBL/GenBank/DDBJ whole genome shotgun (WGS) entry which is preliminary data.</text>
</comment>
<dbReference type="Proteomes" id="UP000564378">
    <property type="component" value="Unassembled WGS sequence"/>
</dbReference>
<reference evidence="5 6" key="1">
    <citation type="submission" date="2020-08" db="EMBL/GenBank/DDBJ databases">
        <title>Draft genome sequence of Parasphingopyxis sp. GrpM-11.</title>
        <authorList>
            <person name="Oh J."/>
            <person name="Roh D.-H."/>
        </authorList>
    </citation>
    <scope>NUCLEOTIDE SEQUENCE [LARGE SCALE GENOMIC DNA]</scope>
    <source>
        <strain evidence="5 6">GrpM-11</strain>
    </source>
</reference>
<evidence type="ECO:0000313" key="6">
    <source>
        <dbReference type="Proteomes" id="UP000564378"/>
    </source>
</evidence>
<organism evidence="5 6">
    <name type="scientific">Parasphingopyxis marina</name>
    <dbReference type="NCBI Taxonomy" id="2761622"/>
    <lineage>
        <taxon>Bacteria</taxon>
        <taxon>Pseudomonadati</taxon>
        <taxon>Pseudomonadota</taxon>
        <taxon>Alphaproteobacteria</taxon>
        <taxon>Sphingomonadales</taxon>
        <taxon>Sphingomonadaceae</taxon>
        <taxon>Parasphingopyxis</taxon>
    </lineage>
</organism>
<accession>A0A842I2S6</accession>
<evidence type="ECO:0000256" key="1">
    <source>
        <dbReference type="ARBA" id="ARBA00005964"/>
    </source>
</evidence>
<dbReference type="PANTHER" id="PTHR11559">
    <property type="entry name" value="CARBOXYLESTERASE"/>
    <property type="match status" value="1"/>
</dbReference>
<protein>
    <recommendedName>
        <fullName evidence="3">Carboxylic ester hydrolase</fullName>
        <ecNumber evidence="3">3.1.1.-</ecNumber>
    </recommendedName>
</protein>
<dbReference type="EMBL" id="JACJVJ010000003">
    <property type="protein sequence ID" value="MBC2779073.1"/>
    <property type="molecule type" value="Genomic_DNA"/>
</dbReference>
<dbReference type="SUPFAM" id="SSF53474">
    <property type="entry name" value="alpha/beta-Hydrolases"/>
    <property type="match status" value="1"/>
</dbReference>
<dbReference type="InterPro" id="IPR050309">
    <property type="entry name" value="Type-B_Carboxylest/Lipase"/>
</dbReference>
<dbReference type="Pfam" id="PF00135">
    <property type="entry name" value="COesterase"/>
    <property type="match status" value="1"/>
</dbReference>
<dbReference type="InterPro" id="IPR029058">
    <property type="entry name" value="AB_hydrolase_fold"/>
</dbReference>